<feature type="region of interest" description="Disordered" evidence="1">
    <location>
        <begin position="51"/>
        <end position="70"/>
    </location>
</feature>
<proteinExistence type="predicted"/>
<dbReference type="EMBL" id="CP037920">
    <property type="protein sequence ID" value="QDT95286.1"/>
    <property type="molecule type" value="Genomic_DNA"/>
</dbReference>
<evidence type="ECO:0000313" key="3">
    <source>
        <dbReference type="Proteomes" id="UP000318704"/>
    </source>
</evidence>
<evidence type="ECO:0000256" key="1">
    <source>
        <dbReference type="SAM" id="MobiDB-lite"/>
    </source>
</evidence>
<gene>
    <name evidence="2" type="ORF">V144x_07280</name>
</gene>
<name>A0A517VQI6_9PLAN</name>
<dbReference type="AlphaFoldDB" id="A0A517VQI6"/>
<accession>A0A517VQI6</accession>
<evidence type="ECO:0000313" key="2">
    <source>
        <dbReference type="EMBL" id="QDT95286.1"/>
    </source>
</evidence>
<sequence length="70" mass="7834">MTNQNNCPDCGVAVGRQHFYNCDVERCSVCGKQKITCDCEDHDPLLTVWTGSWPESQEGDDKEFDGTCSE</sequence>
<dbReference type="Proteomes" id="UP000318704">
    <property type="component" value="Chromosome"/>
</dbReference>
<protein>
    <submittedName>
        <fullName evidence="2">Uncharacterized protein</fullName>
    </submittedName>
</protein>
<dbReference type="KEGG" id="gaw:V144x_07280"/>
<dbReference type="RefSeq" id="WP_144981456.1">
    <property type="nucleotide sequence ID" value="NZ_CP037920.1"/>
</dbReference>
<organism evidence="2 3">
    <name type="scientific">Gimesia aquarii</name>
    <dbReference type="NCBI Taxonomy" id="2527964"/>
    <lineage>
        <taxon>Bacteria</taxon>
        <taxon>Pseudomonadati</taxon>
        <taxon>Planctomycetota</taxon>
        <taxon>Planctomycetia</taxon>
        <taxon>Planctomycetales</taxon>
        <taxon>Planctomycetaceae</taxon>
        <taxon>Gimesia</taxon>
    </lineage>
</organism>
<reference evidence="2 3" key="1">
    <citation type="submission" date="2019-03" db="EMBL/GenBank/DDBJ databases">
        <title>Deep-cultivation of Planctomycetes and their phenomic and genomic characterization uncovers novel biology.</title>
        <authorList>
            <person name="Wiegand S."/>
            <person name="Jogler M."/>
            <person name="Boedeker C."/>
            <person name="Pinto D."/>
            <person name="Vollmers J."/>
            <person name="Rivas-Marin E."/>
            <person name="Kohn T."/>
            <person name="Peeters S.H."/>
            <person name="Heuer A."/>
            <person name="Rast P."/>
            <person name="Oberbeckmann S."/>
            <person name="Bunk B."/>
            <person name="Jeske O."/>
            <person name="Meyerdierks A."/>
            <person name="Storesund J.E."/>
            <person name="Kallscheuer N."/>
            <person name="Luecker S."/>
            <person name="Lage O.M."/>
            <person name="Pohl T."/>
            <person name="Merkel B.J."/>
            <person name="Hornburger P."/>
            <person name="Mueller R.-W."/>
            <person name="Bruemmer F."/>
            <person name="Labrenz M."/>
            <person name="Spormann A.M."/>
            <person name="Op den Camp H."/>
            <person name="Overmann J."/>
            <person name="Amann R."/>
            <person name="Jetten M.S.M."/>
            <person name="Mascher T."/>
            <person name="Medema M.H."/>
            <person name="Devos D.P."/>
            <person name="Kaster A.-K."/>
            <person name="Ovreas L."/>
            <person name="Rohde M."/>
            <person name="Galperin M.Y."/>
            <person name="Jogler C."/>
        </authorList>
    </citation>
    <scope>NUCLEOTIDE SEQUENCE [LARGE SCALE GENOMIC DNA]</scope>
    <source>
        <strain evidence="2 3">V144</strain>
    </source>
</reference>